<gene>
    <name evidence="2" type="ORF">MIMGU_mgv1a023990mg</name>
</gene>
<evidence type="ECO:0000256" key="1">
    <source>
        <dbReference type="SAM" id="MobiDB-lite"/>
    </source>
</evidence>
<dbReference type="AlphaFoldDB" id="A0A022PX72"/>
<evidence type="ECO:0000313" key="3">
    <source>
        <dbReference type="Proteomes" id="UP000030748"/>
    </source>
</evidence>
<feature type="region of interest" description="Disordered" evidence="1">
    <location>
        <begin position="1"/>
        <end position="23"/>
    </location>
</feature>
<feature type="compositionally biased region" description="Basic residues" evidence="1">
    <location>
        <begin position="1"/>
        <end position="19"/>
    </location>
</feature>
<keyword evidence="3" id="KW-1185">Reference proteome</keyword>
<proteinExistence type="predicted"/>
<protein>
    <submittedName>
        <fullName evidence="2">Uncharacterized protein</fullName>
    </submittedName>
</protein>
<dbReference type="EMBL" id="KI632253">
    <property type="protein sequence ID" value="EYU20937.1"/>
    <property type="molecule type" value="Genomic_DNA"/>
</dbReference>
<reference evidence="2 3" key="1">
    <citation type="journal article" date="2013" name="Proc. Natl. Acad. Sci. U.S.A.">
        <title>Fine-scale variation in meiotic recombination in Mimulus inferred from population shotgun sequencing.</title>
        <authorList>
            <person name="Hellsten U."/>
            <person name="Wright K.M."/>
            <person name="Jenkins J."/>
            <person name="Shu S."/>
            <person name="Yuan Y."/>
            <person name="Wessler S.R."/>
            <person name="Schmutz J."/>
            <person name="Willis J.H."/>
            <person name="Rokhsar D.S."/>
        </authorList>
    </citation>
    <scope>NUCLEOTIDE SEQUENCE [LARGE SCALE GENOMIC DNA]</scope>
    <source>
        <strain evidence="3">cv. DUN x IM62</strain>
    </source>
</reference>
<name>A0A022PX72_ERYGU</name>
<sequence length="79" mass="9041">MSRSRRFRSNSRNLRKRPRQPPCQIQFPTRSYFLLFFRVGKFSDFRHRPSQGAGDSAQGASNLGQKLVGPDVFGAILEI</sequence>
<dbReference type="Proteomes" id="UP000030748">
    <property type="component" value="Unassembled WGS sequence"/>
</dbReference>
<organism evidence="2 3">
    <name type="scientific">Erythranthe guttata</name>
    <name type="common">Yellow monkey flower</name>
    <name type="synonym">Mimulus guttatus</name>
    <dbReference type="NCBI Taxonomy" id="4155"/>
    <lineage>
        <taxon>Eukaryota</taxon>
        <taxon>Viridiplantae</taxon>
        <taxon>Streptophyta</taxon>
        <taxon>Embryophyta</taxon>
        <taxon>Tracheophyta</taxon>
        <taxon>Spermatophyta</taxon>
        <taxon>Magnoliopsida</taxon>
        <taxon>eudicotyledons</taxon>
        <taxon>Gunneridae</taxon>
        <taxon>Pentapetalae</taxon>
        <taxon>asterids</taxon>
        <taxon>lamiids</taxon>
        <taxon>Lamiales</taxon>
        <taxon>Phrymaceae</taxon>
        <taxon>Erythranthe</taxon>
    </lineage>
</organism>
<accession>A0A022PX72</accession>
<evidence type="ECO:0000313" key="2">
    <source>
        <dbReference type="EMBL" id="EYU20937.1"/>
    </source>
</evidence>